<dbReference type="EMBL" id="QWLV01000001">
    <property type="protein sequence ID" value="RHW19420.1"/>
    <property type="molecule type" value="Genomic_DNA"/>
</dbReference>
<dbReference type="OrthoDB" id="564699at2"/>
<evidence type="ECO:0000313" key="1">
    <source>
        <dbReference type="EMBL" id="RHW19420.1"/>
    </source>
</evidence>
<dbReference type="Proteomes" id="UP000266693">
    <property type="component" value="Unassembled WGS sequence"/>
</dbReference>
<proteinExistence type="predicted"/>
<organism evidence="1 2">
    <name type="scientific">Sphingomonas gilva</name>
    <dbReference type="NCBI Taxonomy" id="2305907"/>
    <lineage>
        <taxon>Bacteria</taxon>
        <taxon>Pseudomonadati</taxon>
        <taxon>Pseudomonadota</taxon>
        <taxon>Alphaproteobacteria</taxon>
        <taxon>Sphingomonadales</taxon>
        <taxon>Sphingomonadaceae</taxon>
        <taxon>Sphingomonas</taxon>
    </lineage>
</organism>
<sequence length="145" mass="14673">MTHNEALAALDIAVQPVVEAVGVDVPPASPAPGQCWIVGAEPVGAWAGQAGTLAGWTASGWRFLPPGAGWTAWAKDSGLPARHDGSGWTLGVVSAARVEIGGVQVVSDRQAAIDTPDGGAFVDPEARAALTNVINALRAHGLIDP</sequence>
<comment type="caution">
    <text evidence="1">The sequence shown here is derived from an EMBL/GenBank/DDBJ whole genome shotgun (WGS) entry which is preliminary data.</text>
</comment>
<accession>A0A396RSC1</accession>
<keyword evidence="2" id="KW-1185">Reference proteome</keyword>
<name>A0A396RSC1_9SPHN</name>
<gene>
    <name evidence="1" type="ORF">D1610_01455</name>
</gene>
<evidence type="ECO:0000313" key="2">
    <source>
        <dbReference type="Proteomes" id="UP000266693"/>
    </source>
</evidence>
<dbReference type="AlphaFoldDB" id="A0A396RSC1"/>
<dbReference type="Pfam" id="PF10983">
    <property type="entry name" value="DUF2793"/>
    <property type="match status" value="1"/>
</dbReference>
<dbReference type="InterPro" id="IPR021251">
    <property type="entry name" value="DUF2793"/>
</dbReference>
<reference evidence="1 2" key="1">
    <citation type="submission" date="2018-08" db="EMBL/GenBank/DDBJ databases">
        <title>The multiple taxonomic identification of Sphingomonas gilva.</title>
        <authorList>
            <person name="Zhu D."/>
            <person name="Zheng S."/>
        </authorList>
    </citation>
    <scope>NUCLEOTIDE SEQUENCE [LARGE SCALE GENOMIC DNA]</scope>
    <source>
        <strain evidence="1 2">ZDH117</strain>
    </source>
</reference>
<protein>
    <submittedName>
        <fullName evidence="1">DUF2793 domain-containing protein</fullName>
    </submittedName>
</protein>